<dbReference type="AlphaFoldDB" id="A0A096ASG0"/>
<protein>
    <submittedName>
        <fullName evidence="1">Uncharacterized protein</fullName>
    </submittedName>
</protein>
<organism evidence="1 2">
    <name type="scientific">Prevotella disiens DNF00882</name>
    <dbReference type="NCBI Taxonomy" id="1401075"/>
    <lineage>
        <taxon>Bacteria</taxon>
        <taxon>Pseudomonadati</taxon>
        <taxon>Bacteroidota</taxon>
        <taxon>Bacteroidia</taxon>
        <taxon>Bacteroidales</taxon>
        <taxon>Prevotellaceae</taxon>
        <taxon>Prevotella</taxon>
    </lineage>
</organism>
<name>A0A096ASG0_9BACT</name>
<accession>A0A096ASG0</accession>
<proteinExistence type="predicted"/>
<sequence>MISRDSIEAAYCFLHQKYRVYEFSTSETQRDDIEFAIASYVDGMNKALYLELAKDRKEFLLNHVSFAKDMEEAIEALEAKL</sequence>
<dbReference type="RefSeq" id="WP_036882487.1">
    <property type="nucleotide sequence ID" value="NZ_JRNR01000018.1"/>
</dbReference>
<gene>
    <name evidence="1" type="ORF">HMPREF0654_02870</name>
</gene>
<comment type="caution">
    <text evidence="1">The sequence shown here is derived from an EMBL/GenBank/DDBJ whole genome shotgun (WGS) entry which is preliminary data.</text>
</comment>
<dbReference type="EMBL" id="JRNR01000018">
    <property type="protein sequence ID" value="KGF50018.1"/>
    <property type="molecule type" value="Genomic_DNA"/>
</dbReference>
<reference evidence="1 2" key="1">
    <citation type="submission" date="2014-07" db="EMBL/GenBank/DDBJ databases">
        <authorList>
            <person name="McCorrison J."/>
            <person name="Sanka R."/>
            <person name="Torralba M."/>
            <person name="Gillis M."/>
            <person name="Haft D.H."/>
            <person name="Methe B."/>
            <person name="Sutton G."/>
            <person name="Nelson K.E."/>
        </authorList>
    </citation>
    <scope>NUCLEOTIDE SEQUENCE [LARGE SCALE GENOMIC DNA]</scope>
    <source>
        <strain evidence="1 2">DNF00882</strain>
    </source>
</reference>
<dbReference type="Proteomes" id="UP000029538">
    <property type="component" value="Unassembled WGS sequence"/>
</dbReference>
<evidence type="ECO:0000313" key="1">
    <source>
        <dbReference type="EMBL" id="KGF50018.1"/>
    </source>
</evidence>
<evidence type="ECO:0000313" key="2">
    <source>
        <dbReference type="Proteomes" id="UP000029538"/>
    </source>
</evidence>